<proteinExistence type="predicted"/>
<evidence type="ECO:0000313" key="3">
    <source>
        <dbReference type="Proteomes" id="UP000242699"/>
    </source>
</evidence>
<comment type="caution">
    <text evidence="2">The sequence shown here is derived from an EMBL/GenBank/DDBJ whole genome shotgun (WGS) entry which is preliminary data.</text>
</comment>
<evidence type="ECO:0000259" key="1">
    <source>
        <dbReference type="Pfam" id="PF13115"/>
    </source>
</evidence>
<reference evidence="2 3" key="1">
    <citation type="journal article" date="2014" name="BMC Genomics">
        <title>Comparison of environmental and isolate Sulfobacillus genomes reveals diverse carbon, sulfur, nitrogen, and hydrogen metabolisms.</title>
        <authorList>
            <person name="Justice N.B."/>
            <person name="Norman A."/>
            <person name="Brown C.T."/>
            <person name="Singh A."/>
            <person name="Thomas B.C."/>
            <person name="Banfield J.F."/>
        </authorList>
    </citation>
    <scope>NUCLEOTIDE SEQUENCE [LARGE SCALE GENOMIC DNA]</scope>
    <source>
        <strain evidence="2">AMDSBA1</strain>
    </source>
</reference>
<dbReference type="EMBL" id="PXYT01000004">
    <property type="protein sequence ID" value="PSR31125.1"/>
    <property type="molecule type" value="Genomic_DNA"/>
</dbReference>
<evidence type="ECO:0000313" key="2">
    <source>
        <dbReference type="EMBL" id="PSR31125.1"/>
    </source>
</evidence>
<feature type="domain" description="YtkA-like" evidence="1">
    <location>
        <begin position="56"/>
        <end position="133"/>
    </location>
</feature>
<name>A0A2T2X9G1_9FIRM</name>
<dbReference type="Pfam" id="PF13115">
    <property type="entry name" value="YtkA"/>
    <property type="match status" value="1"/>
</dbReference>
<protein>
    <recommendedName>
        <fullName evidence="1">YtkA-like domain-containing protein</fullName>
    </recommendedName>
</protein>
<sequence length="152" mass="16182">MVSTAPSKHRWHHLVGVSLIVLTAPALVAGCGQTPVASTSHSVGTKTAVLGLSGIKMILSYQPSPPVSLKTFHTKVNLVASGGKPIANAHVTMHLKMLEMDMPIQNVRLKSDGRGQYSGHSIFFMAGPWQMTTDVTVNGKTMKESLTVHVGN</sequence>
<dbReference type="AlphaFoldDB" id="A0A2T2X9G1"/>
<organism evidence="2 3">
    <name type="scientific">Sulfobacillus benefaciens</name>
    <dbReference type="NCBI Taxonomy" id="453960"/>
    <lineage>
        <taxon>Bacteria</taxon>
        <taxon>Bacillati</taxon>
        <taxon>Bacillota</taxon>
        <taxon>Clostridia</taxon>
        <taxon>Eubacteriales</taxon>
        <taxon>Clostridiales Family XVII. Incertae Sedis</taxon>
        <taxon>Sulfobacillus</taxon>
    </lineage>
</organism>
<dbReference type="Proteomes" id="UP000242699">
    <property type="component" value="Unassembled WGS sequence"/>
</dbReference>
<dbReference type="InterPro" id="IPR032693">
    <property type="entry name" value="YtkA-like_dom"/>
</dbReference>
<gene>
    <name evidence="2" type="ORF">C7B43_03230</name>
</gene>
<accession>A0A2T2X9G1</accession>